<sequence length="478" mass="52363">MTSEVARMPSLLVSHSKNEQPISFNDDALGFQMSRGLDVPRQHSQHFPYCASKSSGFKPEHASGGFTPPGLWSDTSLSPVVESSACSTETESNEDDEFMAGLAEQMTHFMLDNEEEEDLNISSDASNMFSSNWLPFNTKPVSRDTEEYNPCWLSGGWQGSYSHSADTLPLGRTCTLSSPAAVKYDPLDHFHSAKASKATNVKMDFMGERASCHWPKPQTNDEAVGRKIEEFLCKQALKQAPHNNTHAAKDASLGRSESAVGSYISGGSKTKSTSGARSQRSSKLREDERKGYSNQCRHPRQGTPPSWARQTRPQQQSTAAPGHGRMNIHSRTADQRCVRMLDPAWQGSPNLNSGSNMRAVFLSGSGHGRESAGTGVFLPRCAGISHDTKRKPACSTVLLPSRIVQVLNLQMDDFHPQQYYQAPCMSSAAPSSSMANSGSTAAGSMEYYPPQDCVKSYPSSHLHHPSQAEFNLPIDWTY</sequence>
<proteinExistence type="predicted"/>
<reference evidence="2" key="1">
    <citation type="journal article" date="2024" name="Proc. Natl. Acad. Sci. U.S.A.">
        <title>Extraordinary preservation of gene collinearity over three hundred million years revealed in homosporous lycophytes.</title>
        <authorList>
            <person name="Li C."/>
            <person name="Wickell D."/>
            <person name="Kuo L.Y."/>
            <person name="Chen X."/>
            <person name="Nie B."/>
            <person name="Liao X."/>
            <person name="Peng D."/>
            <person name="Ji J."/>
            <person name="Jenkins J."/>
            <person name="Williams M."/>
            <person name="Shu S."/>
            <person name="Plott C."/>
            <person name="Barry K."/>
            <person name="Rajasekar S."/>
            <person name="Grimwood J."/>
            <person name="Han X."/>
            <person name="Sun S."/>
            <person name="Hou Z."/>
            <person name="He W."/>
            <person name="Dai G."/>
            <person name="Sun C."/>
            <person name="Schmutz J."/>
            <person name="Leebens-Mack J.H."/>
            <person name="Li F.W."/>
            <person name="Wang L."/>
        </authorList>
    </citation>
    <scope>NUCLEOTIDE SEQUENCE [LARGE SCALE GENOMIC DNA]</scope>
    <source>
        <strain evidence="2">cv. PW_Plant_1</strain>
    </source>
</reference>
<protein>
    <submittedName>
        <fullName evidence="1">Uncharacterized protein</fullName>
    </submittedName>
</protein>
<gene>
    <name evidence="1" type="ORF">O6H91_05G095000</name>
</gene>
<dbReference type="EMBL" id="CM055096">
    <property type="protein sequence ID" value="KAJ7556716.1"/>
    <property type="molecule type" value="Genomic_DNA"/>
</dbReference>
<evidence type="ECO:0000313" key="2">
    <source>
        <dbReference type="Proteomes" id="UP001162992"/>
    </source>
</evidence>
<evidence type="ECO:0000313" key="1">
    <source>
        <dbReference type="EMBL" id="KAJ7556716.1"/>
    </source>
</evidence>
<comment type="caution">
    <text evidence="1">The sequence shown here is derived from an EMBL/GenBank/DDBJ whole genome shotgun (WGS) entry which is preliminary data.</text>
</comment>
<dbReference type="Proteomes" id="UP001162992">
    <property type="component" value="Chromosome 5"/>
</dbReference>
<name>A0ACC2DR77_DIPCM</name>
<accession>A0ACC2DR77</accession>
<keyword evidence="2" id="KW-1185">Reference proteome</keyword>
<organism evidence="1 2">
    <name type="scientific">Diphasiastrum complanatum</name>
    <name type="common">Issler's clubmoss</name>
    <name type="synonym">Lycopodium complanatum</name>
    <dbReference type="NCBI Taxonomy" id="34168"/>
    <lineage>
        <taxon>Eukaryota</taxon>
        <taxon>Viridiplantae</taxon>
        <taxon>Streptophyta</taxon>
        <taxon>Embryophyta</taxon>
        <taxon>Tracheophyta</taxon>
        <taxon>Lycopodiopsida</taxon>
        <taxon>Lycopodiales</taxon>
        <taxon>Lycopodiaceae</taxon>
        <taxon>Lycopodioideae</taxon>
        <taxon>Diphasiastrum</taxon>
    </lineage>
</organism>